<dbReference type="GO" id="GO:0015386">
    <property type="term" value="F:potassium:proton antiporter activity"/>
    <property type="evidence" value="ECO:0007669"/>
    <property type="project" value="TreeGrafter"/>
</dbReference>
<dbReference type="PANTHER" id="PTHR10110">
    <property type="entry name" value="SODIUM/HYDROGEN EXCHANGER"/>
    <property type="match status" value="1"/>
</dbReference>
<feature type="transmembrane region" description="Helical" evidence="10">
    <location>
        <begin position="179"/>
        <end position="201"/>
    </location>
</feature>
<feature type="transmembrane region" description="Helical" evidence="10">
    <location>
        <begin position="344"/>
        <end position="365"/>
    </location>
</feature>
<dbReference type="GO" id="GO:0015385">
    <property type="term" value="F:sodium:proton antiporter activity"/>
    <property type="evidence" value="ECO:0007669"/>
    <property type="project" value="InterPro"/>
</dbReference>
<dbReference type="PANTHER" id="PTHR10110:SF86">
    <property type="entry name" value="SODIUM_HYDROGEN EXCHANGER 7"/>
    <property type="match status" value="1"/>
</dbReference>
<dbReference type="GO" id="GO:0098719">
    <property type="term" value="P:sodium ion import across plasma membrane"/>
    <property type="evidence" value="ECO:0007669"/>
    <property type="project" value="TreeGrafter"/>
</dbReference>
<keyword evidence="8 10" id="KW-0472">Membrane</keyword>
<reference evidence="13" key="1">
    <citation type="submission" date="2012-06" db="EMBL/GenBank/DDBJ databases">
        <title>Genome analysis of multiple Granulibacter bethesdensis isolates demonstrates substantial genome diversity.</title>
        <authorList>
            <person name="Greenberg D.E."/>
            <person name="Porcella S.F."/>
            <person name="Zarember K."/>
            <person name="Zelazny A.M."/>
            <person name="Bruno D."/>
            <person name="Martens C."/>
            <person name="Barbian K.D."/>
            <person name="Jaske E."/>
            <person name="Holland S.M."/>
        </authorList>
    </citation>
    <scope>NUCLEOTIDE SEQUENCE [LARGE SCALE GENOMIC DNA]</scope>
    <source>
        <strain evidence="13">CGDNIH3</strain>
    </source>
</reference>
<feature type="domain" description="Cation/H+ exchanger transmembrane" evidence="11">
    <location>
        <begin position="10"/>
        <end position="401"/>
    </location>
</feature>
<protein>
    <submittedName>
        <fullName evidence="12">Na+/H+ antiporter nhaP</fullName>
    </submittedName>
</protein>
<keyword evidence="3" id="KW-1003">Cell membrane</keyword>
<evidence type="ECO:0000256" key="2">
    <source>
        <dbReference type="ARBA" id="ARBA00022448"/>
    </source>
</evidence>
<dbReference type="Pfam" id="PF00999">
    <property type="entry name" value="Na_H_Exchanger"/>
    <property type="match status" value="1"/>
</dbReference>
<feature type="transmembrane region" description="Helical" evidence="10">
    <location>
        <begin position="28"/>
        <end position="48"/>
    </location>
</feature>
<evidence type="ECO:0000256" key="5">
    <source>
        <dbReference type="ARBA" id="ARBA00022989"/>
    </source>
</evidence>
<dbReference type="InterPro" id="IPR018422">
    <property type="entry name" value="Cation/H_exchanger_CPA1"/>
</dbReference>
<evidence type="ECO:0000256" key="6">
    <source>
        <dbReference type="ARBA" id="ARBA00023053"/>
    </source>
</evidence>
<keyword evidence="4 10" id="KW-0812">Transmembrane</keyword>
<keyword evidence="2" id="KW-0813">Transport</keyword>
<dbReference type="GO" id="GO:0051453">
    <property type="term" value="P:regulation of intracellular pH"/>
    <property type="evidence" value="ECO:0007669"/>
    <property type="project" value="TreeGrafter"/>
</dbReference>
<keyword evidence="6" id="KW-0915">Sodium</keyword>
<evidence type="ECO:0000313" key="13">
    <source>
        <dbReference type="Proteomes" id="UP000019438"/>
    </source>
</evidence>
<evidence type="ECO:0000256" key="7">
    <source>
        <dbReference type="ARBA" id="ARBA00023065"/>
    </source>
</evidence>
<name>A0AAN0RCK3_9PROT</name>
<evidence type="ECO:0000256" key="9">
    <source>
        <dbReference type="ARBA" id="ARBA00023201"/>
    </source>
</evidence>
<dbReference type="InterPro" id="IPR006153">
    <property type="entry name" value="Cation/H_exchanger_TM"/>
</dbReference>
<feature type="transmembrane region" description="Helical" evidence="10">
    <location>
        <begin position="302"/>
        <end position="324"/>
    </location>
</feature>
<evidence type="ECO:0000259" key="11">
    <source>
        <dbReference type="Pfam" id="PF00999"/>
    </source>
</evidence>
<feature type="transmembrane region" description="Helical" evidence="10">
    <location>
        <begin position="84"/>
        <end position="104"/>
    </location>
</feature>
<dbReference type="RefSeq" id="WP_038515403.1">
    <property type="nucleotide sequence ID" value="NZ_CP003181.2"/>
</dbReference>
<dbReference type="AlphaFoldDB" id="A0AAN0RCK3"/>
<evidence type="ECO:0000256" key="10">
    <source>
        <dbReference type="SAM" id="Phobius"/>
    </source>
</evidence>
<dbReference type="EMBL" id="CP003181">
    <property type="protein sequence ID" value="AHJ62294.1"/>
    <property type="molecule type" value="Genomic_DNA"/>
</dbReference>
<proteinExistence type="predicted"/>
<keyword evidence="5 10" id="KW-1133">Transmembrane helix</keyword>
<comment type="subcellular location">
    <subcellularLocation>
        <location evidence="1">Cell membrane</location>
        <topology evidence="1">Multi-pass membrane protein</topology>
    </subcellularLocation>
</comment>
<feature type="transmembrane region" description="Helical" evidence="10">
    <location>
        <begin position="154"/>
        <end position="173"/>
    </location>
</feature>
<accession>A0AAN0RCK3</accession>
<feature type="transmembrane region" description="Helical" evidence="10">
    <location>
        <begin position="6"/>
        <end position="21"/>
    </location>
</feature>
<dbReference type="Gene3D" id="6.10.140.1330">
    <property type="match status" value="1"/>
</dbReference>
<keyword evidence="9" id="KW-0739">Sodium transport</keyword>
<gene>
    <name evidence="12" type="ORF">GbCGDNIH3_0520</name>
</gene>
<keyword evidence="7" id="KW-0406">Ion transport</keyword>
<evidence type="ECO:0000256" key="4">
    <source>
        <dbReference type="ARBA" id="ARBA00022692"/>
    </source>
</evidence>
<dbReference type="KEGG" id="gbc:GbCGDNIH3_0520"/>
<sequence length="536" mass="57849">MEQFEFLILLLAAIVGLEVLARRLHLPAAAAFILGGGALALIPGIGMPDVDPDLILVIFLPPLLMSGAYMTVWRDFRQNLRGILLLAVGAVIFTTMVVGIGVKWLLPDLPWAVCFALGAIVSPPDAVAANAVLERVSLPSRITVLLQGESLLNDAAGLVLFRFAIVAALTGTFSLSGALTSFCVLSVGGVALGAVIAYAGLLAIRWLHGHGEAVVTVTLLMAAISYIGGEKLHVSGVLSTVTTGLIVGWRQHEVFSADTRMRAHAVWGSLVFLLESVLFMFIGLSLRGVLGRLEDQGDAVHAFLLPSLLVVSLVIVSRFVWLYAVDGFYSLVRLIGFRHGPAPSLAASTIMGWAGMRGVVSLVAALSVPETMPGRDFILIATFLVILVTVLVQGTTLEPLIRLLRLSGAEELEMKRHAEDRAWASMTAAQYRAIQRASHTPDGKERHPRLLEQYAHRASVASIYAKNPDEHRPHEIAHFMAILEAIKAGRHEVLRLHRAGEITDAVLHDMEQELDLQQLVAEARVTKDGEELILPA</sequence>
<evidence type="ECO:0000313" key="12">
    <source>
        <dbReference type="EMBL" id="AHJ62294.1"/>
    </source>
</evidence>
<feature type="transmembrane region" description="Helical" evidence="10">
    <location>
        <begin position="377"/>
        <end position="397"/>
    </location>
</feature>
<evidence type="ECO:0000256" key="1">
    <source>
        <dbReference type="ARBA" id="ARBA00004651"/>
    </source>
</evidence>
<evidence type="ECO:0000256" key="8">
    <source>
        <dbReference type="ARBA" id="ARBA00023136"/>
    </source>
</evidence>
<dbReference type="Proteomes" id="UP000019438">
    <property type="component" value="Chromosome"/>
</dbReference>
<evidence type="ECO:0000256" key="3">
    <source>
        <dbReference type="ARBA" id="ARBA00022475"/>
    </source>
</evidence>
<feature type="transmembrane region" description="Helical" evidence="10">
    <location>
        <begin position="54"/>
        <end position="72"/>
    </location>
</feature>
<feature type="transmembrane region" description="Helical" evidence="10">
    <location>
        <begin position="265"/>
        <end position="290"/>
    </location>
</feature>
<dbReference type="GO" id="GO:0005886">
    <property type="term" value="C:plasma membrane"/>
    <property type="evidence" value="ECO:0007669"/>
    <property type="project" value="UniProtKB-SubCell"/>
</dbReference>
<organism evidence="12 13">
    <name type="scientific">Granulibacter bethesdensis</name>
    <dbReference type="NCBI Taxonomy" id="364410"/>
    <lineage>
        <taxon>Bacteria</taxon>
        <taxon>Pseudomonadati</taxon>
        <taxon>Pseudomonadota</taxon>
        <taxon>Alphaproteobacteria</taxon>
        <taxon>Acetobacterales</taxon>
        <taxon>Acetobacteraceae</taxon>
        <taxon>Granulibacter</taxon>
    </lineage>
</organism>